<gene>
    <name evidence="1" type="ORF">B0H16DRAFT_1856647</name>
</gene>
<name>A0AAD7N5C1_9AGAR</name>
<dbReference type="SUPFAM" id="SSF49503">
    <property type="entry name" value="Cupredoxins"/>
    <property type="match status" value="1"/>
</dbReference>
<protein>
    <recommendedName>
        <fullName evidence="3">Plastocyanin-like domain-containing protein</fullName>
    </recommendedName>
</protein>
<sequence length="305" mass="33668">MASIASPQVPLRLRPARAAVAVGHGLWRVNRRVRRMLVYLRRPRMLGYLRTQRTLSPSLHAISAFTVRNIVSWSRPTKVSSVHLHQVEIITKPSNYRKPLNHFLDGGNPAHNSNLIITLGPGTLRYEGAPAVEQSGPMTLGPAVPNALVESNLRPLVPIPASARINGIAYISPVVPTLVKILDGASTDADFNQTENMFVFPANKVGYPAQQMHFIVAGTASRGMILRFTTDKPGLWFCHSHPYSPLPPNCHIFYHFVTGFGSVIVGGPDEIRQQVHPTEGWDALCPAYNALPPNEQRCNRASMRE</sequence>
<keyword evidence="2" id="KW-1185">Reference proteome</keyword>
<dbReference type="AlphaFoldDB" id="A0AAD7N5C1"/>
<comment type="caution">
    <text evidence="1">The sequence shown here is derived from an EMBL/GenBank/DDBJ whole genome shotgun (WGS) entry which is preliminary data.</text>
</comment>
<dbReference type="Proteomes" id="UP001215598">
    <property type="component" value="Unassembled WGS sequence"/>
</dbReference>
<dbReference type="InterPro" id="IPR008972">
    <property type="entry name" value="Cupredoxin"/>
</dbReference>
<evidence type="ECO:0000313" key="1">
    <source>
        <dbReference type="EMBL" id="KAJ7745095.1"/>
    </source>
</evidence>
<accession>A0AAD7N5C1</accession>
<reference evidence="1" key="1">
    <citation type="submission" date="2023-03" db="EMBL/GenBank/DDBJ databases">
        <title>Massive genome expansion in bonnet fungi (Mycena s.s.) driven by repeated elements and novel gene families across ecological guilds.</title>
        <authorList>
            <consortium name="Lawrence Berkeley National Laboratory"/>
            <person name="Harder C.B."/>
            <person name="Miyauchi S."/>
            <person name="Viragh M."/>
            <person name="Kuo A."/>
            <person name="Thoen E."/>
            <person name="Andreopoulos B."/>
            <person name="Lu D."/>
            <person name="Skrede I."/>
            <person name="Drula E."/>
            <person name="Henrissat B."/>
            <person name="Morin E."/>
            <person name="Kohler A."/>
            <person name="Barry K."/>
            <person name="LaButti K."/>
            <person name="Morin E."/>
            <person name="Salamov A."/>
            <person name="Lipzen A."/>
            <person name="Mereny Z."/>
            <person name="Hegedus B."/>
            <person name="Baldrian P."/>
            <person name="Stursova M."/>
            <person name="Weitz H."/>
            <person name="Taylor A."/>
            <person name="Grigoriev I.V."/>
            <person name="Nagy L.G."/>
            <person name="Martin F."/>
            <person name="Kauserud H."/>
        </authorList>
    </citation>
    <scope>NUCLEOTIDE SEQUENCE</scope>
    <source>
        <strain evidence="1">CBHHK182m</strain>
    </source>
</reference>
<dbReference type="Gene3D" id="2.60.40.420">
    <property type="entry name" value="Cupredoxins - blue copper proteins"/>
    <property type="match status" value="1"/>
</dbReference>
<dbReference type="EMBL" id="JARKIB010000084">
    <property type="protein sequence ID" value="KAJ7745095.1"/>
    <property type="molecule type" value="Genomic_DNA"/>
</dbReference>
<evidence type="ECO:0000313" key="2">
    <source>
        <dbReference type="Proteomes" id="UP001215598"/>
    </source>
</evidence>
<proteinExistence type="predicted"/>
<evidence type="ECO:0008006" key="3">
    <source>
        <dbReference type="Google" id="ProtNLM"/>
    </source>
</evidence>
<organism evidence="1 2">
    <name type="scientific">Mycena metata</name>
    <dbReference type="NCBI Taxonomy" id="1033252"/>
    <lineage>
        <taxon>Eukaryota</taxon>
        <taxon>Fungi</taxon>
        <taxon>Dikarya</taxon>
        <taxon>Basidiomycota</taxon>
        <taxon>Agaricomycotina</taxon>
        <taxon>Agaricomycetes</taxon>
        <taxon>Agaricomycetidae</taxon>
        <taxon>Agaricales</taxon>
        <taxon>Marasmiineae</taxon>
        <taxon>Mycenaceae</taxon>
        <taxon>Mycena</taxon>
    </lineage>
</organism>